<feature type="transmembrane region" description="Helical" evidence="9">
    <location>
        <begin position="188"/>
        <end position="206"/>
    </location>
</feature>
<keyword evidence="6 8" id="KW-0807">Transducer</keyword>
<dbReference type="PROSITE" id="PS50885">
    <property type="entry name" value="HAMP"/>
    <property type="match status" value="1"/>
</dbReference>
<dbReference type="InterPro" id="IPR033480">
    <property type="entry name" value="sCache_2"/>
</dbReference>
<dbReference type="SMART" id="SM00304">
    <property type="entry name" value="HAMP"/>
    <property type="match status" value="2"/>
</dbReference>
<dbReference type="InterPro" id="IPR004089">
    <property type="entry name" value="MCPsignal_dom"/>
</dbReference>
<keyword evidence="3 9" id="KW-0812">Transmembrane</keyword>
<dbReference type="OrthoDB" id="2489132at2"/>
<comment type="caution">
    <text evidence="12">The sequence shown here is derived from an EMBL/GenBank/DDBJ whole genome shotgun (WGS) entry which is preliminary data.</text>
</comment>
<dbReference type="Gene3D" id="3.30.450.20">
    <property type="entry name" value="PAS domain"/>
    <property type="match status" value="1"/>
</dbReference>
<dbReference type="CDD" id="cd11386">
    <property type="entry name" value="MCP_signal"/>
    <property type="match status" value="1"/>
</dbReference>
<dbReference type="PROSITE" id="PS50111">
    <property type="entry name" value="CHEMOTAXIS_TRANSDUC_2"/>
    <property type="match status" value="1"/>
</dbReference>
<dbReference type="PANTHER" id="PTHR32089:SF120">
    <property type="entry name" value="METHYL-ACCEPTING CHEMOTAXIS PROTEIN TLPQ"/>
    <property type="match status" value="1"/>
</dbReference>
<evidence type="ECO:0000256" key="9">
    <source>
        <dbReference type="SAM" id="Phobius"/>
    </source>
</evidence>
<evidence type="ECO:0000256" key="4">
    <source>
        <dbReference type="ARBA" id="ARBA00022989"/>
    </source>
</evidence>
<gene>
    <name evidence="12" type="ORF">EES38_09440</name>
</gene>
<dbReference type="EMBL" id="RJVQ01000003">
    <property type="protein sequence ID" value="RQW63460.1"/>
    <property type="molecule type" value="Genomic_DNA"/>
</dbReference>
<evidence type="ECO:0000256" key="8">
    <source>
        <dbReference type="PROSITE-ProRule" id="PRU00284"/>
    </source>
</evidence>
<feature type="domain" description="Methyl-accepting transducer" evidence="10">
    <location>
        <begin position="265"/>
        <end position="501"/>
    </location>
</feature>
<sequence>MLMLRNMKVSVKLTSLIVVSVIGFILLLVVSDNALKRNLMQEKEARLAAVVDSTISQINALKKLYPEAEAKEKAKALIENTRFDGDNYTFAVNNNRYMLAHGTQQGLVGQQMAAGSNRNAVDGFWFDIIDIGSQSKGGVVIYPWKGTNGKPSDKMTFVKTEGSWGWIIGSGMLLEDIQTEILNQQLKMGGFTLLIIAVMVILGFVITKAVTKPLNSIQEVMAKIAKGDLTAKVPVLGKDDIGIVADQINKSIASVRDALHESVHSARMLSDAATRIAASAEETSQAVTSQRDQLNQLATAMNEMSATVSEVADHAESTARDTLEATNEVGLGNKDVASSVSSIKALSVELEAAVSQVNKLKEGVMQISDVTNVISGISEQTNLLALNAAIEAARAGEQGRGFAVVADEVRNLASRTNQSTEEIQSTINQLQQLAVGAASTMQKSQDLAYESVQCAESCGTDLTSIVDHIQHVSDKSTQIATAAEEQSMVAEDMNRNVSGINDSALEMSQAANHLAEESETLADMSRQLDLKLSSFKL</sequence>
<evidence type="ECO:0000256" key="3">
    <source>
        <dbReference type="ARBA" id="ARBA00022692"/>
    </source>
</evidence>
<keyword evidence="2" id="KW-1003">Cell membrane</keyword>
<feature type="domain" description="HAMP" evidence="11">
    <location>
        <begin position="208"/>
        <end position="260"/>
    </location>
</feature>
<evidence type="ECO:0000256" key="5">
    <source>
        <dbReference type="ARBA" id="ARBA00023136"/>
    </source>
</evidence>
<dbReference type="GO" id="GO:0006935">
    <property type="term" value="P:chemotaxis"/>
    <property type="evidence" value="ECO:0007669"/>
    <property type="project" value="InterPro"/>
</dbReference>
<keyword evidence="4 9" id="KW-1133">Transmembrane helix</keyword>
<proteinExistence type="inferred from homology"/>
<evidence type="ECO:0000313" key="12">
    <source>
        <dbReference type="EMBL" id="RQW63460.1"/>
    </source>
</evidence>
<dbReference type="InterPro" id="IPR003660">
    <property type="entry name" value="HAMP_dom"/>
</dbReference>
<evidence type="ECO:0000256" key="1">
    <source>
        <dbReference type="ARBA" id="ARBA00004651"/>
    </source>
</evidence>
<dbReference type="Pfam" id="PF00015">
    <property type="entry name" value="MCPsignal"/>
    <property type="match status" value="1"/>
</dbReference>
<keyword evidence="13" id="KW-1185">Reference proteome</keyword>
<dbReference type="GO" id="GO:0004888">
    <property type="term" value="F:transmembrane signaling receptor activity"/>
    <property type="evidence" value="ECO:0007669"/>
    <property type="project" value="InterPro"/>
</dbReference>
<name>A0A3N9THE2_9VIBR</name>
<dbReference type="Pfam" id="PF17200">
    <property type="entry name" value="sCache_2"/>
    <property type="match status" value="1"/>
</dbReference>
<dbReference type="FunFam" id="1.10.287.950:FF:000001">
    <property type="entry name" value="Methyl-accepting chemotaxis sensory transducer"/>
    <property type="match status" value="1"/>
</dbReference>
<evidence type="ECO:0000259" key="10">
    <source>
        <dbReference type="PROSITE" id="PS50111"/>
    </source>
</evidence>
<accession>A0A3N9THE2</accession>
<feature type="transmembrane region" description="Helical" evidence="9">
    <location>
        <begin position="12"/>
        <end position="30"/>
    </location>
</feature>
<dbReference type="AlphaFoldDB" id="A0A3N9THE2"/>
<dbReference type="InterPro" id="IPR004090">
    <property type="entry name" value="Chemotax_Me-accpt_rcpt"/>
</dbReference>
<dbReference type="CDD" id="cd06225">
    <property type="entry name" value="HAMP"/>
    <property type="match status" value="1"/>
</dbReference>
<dbReference type="PRINTS" id="PR00260">
    <property type="entry name" value="CHEMTRNSDUCR"/>
</dbReference>
<dbReference type="SUPFAM" id="SSF58104">
    <property type="entry name" value="Methyl-accepting chemotaxis protein (MCP) signaling domain"/>
    <property type="match status" value="1"/>
</dbReference>
<dbReference type="GO" id="GO:0007165">
    <property type="term" value="P:signal transduction"/>
    <property type="evidence" value="ECO:0007669"/>
    <property type="project" value="UniProtKB-KW"/>
</dbReference>
<dbReference type="Pfam" id="PF00672">
    <property type="entry name" value="HAMP"/>
    <property type="match status" value="1"/>
</dbReference>
<dbReference type="PANTHER" id="PTHR32089">
    <property type="entry name" value="METHYL-ACCEPTING CHEMOTAXIS PROTEIN MCPB"/>
    <property type="match status" value="1"/>
</dbReference>
<evidence type="ECO:0000256" key="6">
    <source>
        <dbReference type="ARBA" id="ARBA00023224"/>
    </source>
</evidence>
<dbReference type="RefSeq" id="WP_124936923.1">
    <property type="nucleotide sequence ID" value="NZ_RJVQ01000003.1"/>
</dbReference>
<protein>
    <submittedName>
        <fullName evidence="12">Methyl-accepting chemotaxis protein</fullName>
    </submittedName>
</protein>
<dbReference type="Gene3D" id="1.10.287.950">
    <property type="entry name" value="Methyl-accepting chemotaxis protein"/>
    <property type="match status" value="1"/>
</dbReference>
<keyword evidence="5 9" id="KW-0472">Membrane</keyword>
<reference evidence="12 13" key="1">
    <citation type="submission" date="2018-11" db="EMBL/GenBank/DDBJ databases">
        <title>Vibrio LJC006 sp. nov., isolated from seawater during the bloom of the enteromorpha.</title>
        <authorList>
            <person name="Liang J."/>
        </authorList>
    </citation>
    <scope>NUCLEOTIDE SEQUENCE [LARGE SCALE GENOMIC DNA]</scope>
    <source>
        <strain evidence="12 13">LJC006</strain>
    </source>
</reference>
<dbReference type="SMART" id="SM00283">
    <property type="entry name" value="MA"/>
    <property type="match status" value="1"/>
</dbReference>
<evidence type="ECO:0000256" key="7">
    <source>
        <dbReference type="ARBA" id="ARBA00029447"/>
    </source>
</evidence>
<comment type="subcellular location">
    <subcellularLocation>
        <location evidence="1">Cell membrane</location>
        <topology evidence="1">Multi-pass membrane protein</topology>
    </subcellularLocation>
</comment>
<evidence type="ECO:0000259" key="11">
    <source>
        <dbReference type="PROSITE" id="PS50885"/>
    </source>
</evidence>
<evidence type="ECO:0000313" key="13">
    <source>
        <dbReference type="Proteomes" id="UP000281112"/>
    </source>
</evidence>
<dbReference type="Proteomes" id="UP000281112">
    <property type="component" value="Unassembled WGS sequence"/>
</dbReference>
<dbReference type="SMART" id="SM01049">
    <property type="entry name" value="Cache_2"/>
    <property type="match status" value="1"/>
</dbReference>
<organism evidence="12 13">
    <name type="scientific">Vibrio viridaestus</name>
    <dbReference type="NCBI Taxonomy" id="2487322"/>
    <lineage>
        <taxon>Bacteria</taxon>
        <taxon>Pseudomonadati</taxon>
        <taxon>Pseudomonadota</taxon>
        <taxon>Gammaproteobacteria</taxon>
        <taxon>Vibrionales</taxon>
        <taxon>Vibrionaceae</taxon>
        <taxon>Vibrio</taxon>
    </lineage>
</organism>
<dbReference type="GO" id="GO:0005886">
    <property type="term" value="C:plasma membrane"/>
    <property type="evidence" value="ECO:0007669"/>
    <property type="project" value="UniProtKB-SubCell"/>
</dbReference>
<comment type="similarity">
    <text evidence="7">Belongs to the methyl-accepting chemotaxis (MCP) protein family.</text>
</comment>
<evidence type="ECO:0000256" key="2">
    <source>
        <dbReference type="ARBA" id="ARBA00022475"/>
    </source>
</evidence>